<dbReference type="Pfam" id="PF00561">
    <property type="entry name" value="Abhydrolase_1"/>
    <property type="match status" value="1"/>
</dbReference>
<reference evidence="2 3" key="1">
    <citation type="submission" date="2016-11" db="EMBL/GenBank/DDBJ databases">
        <authorList>
            <person name="Jaros S."/>
            <person name="Januszkiewicz K."/>
            <person name="Wedrychowicz H."/>
        </authorList>
    </citation>
    <scope>NUCLEOTIDE SEQUENCE [LARGE SCALE GENOMIC DNA]</scope>
    <source>
        <strain evidence="2 3">CGMCC 4.2025</strain>
    </source>
</reference>
<dbReference type="PRINTS" id="PR00111">
    <property type="entry name" value="ABHYDROLASE"/>
</dbReference>
<name>A0A1M7NCN3_9ACTN</name>
<dbReference type="OrthoDB" id="63962at2"/>
<dbReference type="InterPro" id="IPR050266">
    <property type="entry name" value="AB_hydrolase_sf"/>
</dbReference>
<dbReference type="EMBL" id="FRBI01000018">
    <property type="protein sequence ID" value="SHN00991.1"/>
    <property type="molecule type" value="Genomic_DNA"/>
</dbReference>
<evidence type="ECO:0000259" key="1">
    <source>
        <dbReference type="Pfam" id="PF00561"/>
    </source>
</evidence>
<organism evidence="2 3">
    <name type="scientific">Actinacidiphila paucisporea</name>
    <dbReference type="NCBI Taxonomy" id="310782"/>
    <lineage>
        <taxon>Bacteria</taxon>
        <taxon>Bacillati</taxon>
        <taxon>Actinomycetota</taxon>
        <taxon>Actinomycetes</taxon>
        <taxon>Kitasatosporales</taxon>
        <taxon>Streptomycetaceae</taxon>
        <taxon>Actinacidiphila</taxon>
    </lineage>
</organism>
<sequence>MRGGRGMRDHQDVGVEVRGGTLAVRRWPGAPGGGTVLAVHGIASNGLSWTAVAEALDGVEVIAPDLRGRGHSGDVKGRSSMAAHADDLLAVLDRFGADRAVLAGHSMGGFAGCVAARRDPHRYRALVLVDGGLGFPVPGDMDIDQVLHAVIGPAMAKLDMEFADRAAYHAFWAAHPAFAELTGEAVRTYLDRDLVGEEPRLRSACRPAAIREDAEDELRNPAVFAAIHELRVPARLLWAERGLRDEPTGLYPPAVIESAALTTASLHFVPGVNHYSILLGRRGASVVASHIRAAL</sequence>
<dbReference type="Proteomes" id="UP000184111">
    <property type="component" value="Unassembled WGS sequence"/>
</dbReference>
<dbReference type="GO" id="GO:0003824">
    <property type="term" value="F:catalytic activity"/>
    <property type="evidence" value="ECO:0007669"/>
    <property type="project" value="UniProtKB-ARBA"/>
</dbReference>
<dbReference type="InterPro" id="IPR000073">
    <property type="entry name" value="AB_hydrolase_1"/>
</dbReference>
<accession>A0A1M7NCN3</accession>
<evidence type="ECO:0000313" key="3">
    <source>
        <dbReference type="Proteomes" id="UP000184111"/>
    </source>
</evidence>
<dbReference type="InterPro" id="IPR029058">
    <property type="entry name" value="AB_hydrolase_fold"/>
</dbReference>
<evidence type="ECO:0000313" key="2">
    <source>
        <dbReference type="EMBL" id="SHN00991.1"/>
    </source>
</evidence>
<dbReference type="PANTHER" id="PTHR43798">
    <property type="entry name" value="MONOACYLGLYCEROL LIPASE"/>
    <property type="match status" value="1"/>
</dbReference>
<dbReference type="Gene3D" id="3.40.50.1820">
    <property type="entry name" value="alpha/beta hydrolase"/>
    <property type="match status" value="1"/>
</dbReference>
<gene>
    <name evidence="2" type="ORF">SAMN05216499_11840</name>
</gene>
<proteinExistence type="predicted"/>
<feature type="domain" description="AB hydrolase-1" evidence="1">
    <location>
        <begin position="35"/>
        <end position="142"/>
    </location>
</feature>
<dbReference type="AlphaFoldDB" id="A0A1M7NCN3"/>
<dbReference type="SUPFAM" id="SSF53474">
    <property type="entry name" value="alpha/beta-Hydrolases"/>
    <property type="match status" value="1"/>
</dbReference>
<dbReference type="STRING" id="310782.SAMN05216499_11840"/>
<keyword evidence="3" id="KW-1185">Reference proteome</keyword>
<protein>
    <submittedName>
        <fullName evidence="2">Pimeloyl-ACP methyl ester carboxylesterase</fullName>
    </submittedName>
</protein>